<evidence type="ECO:0000313" key="2">
    <source>
        <dbReference type="EMBL" id="CAK9025278.1"/>
    </source>
</evidence>
<proteinExistence type="predicted"/>
<keyword evidence="3" id="KW-1185">Reference proteome</keyword>
<comment type="caution">
    <text evidence="2">The sequence shown here is derived from an EMBL/GenBank/DDBJ whole genome shotgun (WGS) entry which is preliminary data.</text>
</comment>
<name>A0ABP0KGB3_9DINO</name>
<evidence type="ECO:0000256" key="1">
    <source>
        <dbReference type="SAM" id="Phobius"/>
    </source>
</evidence>
<evidence type="ECO:0000313" key="3">
    <source>
        <dbReference type="Proteomes" id="UP001642484"/>
    </source>
</evidence>
<reference evidence="2 3" key="1">
    <citation type="submission" date="2024-02" db="EMBL/GenBank/DDBJ databases">
        <authorList>
            <person name="Chen Y."/>
            <person name="Shah S."/>
            <person name="Dougan E. K."/>
            <person name="Thang M."/>
            <person name="Chan C."/>
        </authorList>
    </citation>
    <scope>NUCLEOTIDE SEQUENCE [LARGE SCALE GENOMIC DNA]</scope>
</reference>
<gene>
    <name evidence="2" type="ORF">CCMP2556_LOCUS15936</name>
</gene>
<sequence length="529" mass="59026">MVQGAVQGSVEGDLGCYQVCFEGDPSAVQTQERWAYVGEGRGSYSQETNVEYVGGGKGNLEKQVSVSYGAWRVRVCCIGLIALAILSILGVLLYHYLHRAPGSNPIEEPDCFTGLHDWQNLWNPSHQAFCCDKYGRGCPDHTPRDRVVVEHVRDVHHQPGHIFHVPVPMRPETRVVYKTHYVQAPPHVIVQHDPAPPPPRPEFHYDCNAGFSNWYFGWSVNKKSWCCDNMRMGCPGSWHGSYHLHVHSFAHGVGHAQGRIYDCNAGFSRWMTGWSDSKKDWCCHHQSRGCVKFHCTAGGEDAWAADKRSWCCENFQKGCPHTTLSALKCQASCTHAGETSKCIDRIHWTKEHVFGNKANGCELAYSKVQVECDICRACSIQEAGCEVHAVGQDPFDCNAALNNFFRAWSPEKKHWCCTKRGKGCEGSSPPSVDPGFGMIWKHVQVNGYWTWQTVHAAGGVHTKLPYDCHAGLNNWQIGWSGPKKAGELSEPVYIIGPLLLGWRPSLAGWRPSLVGWRPGGHRSWGGGHR</sequence>
<organism evidence="2 3">
    <name type="scientific">Durusdinium trenchii</name>
    <dbReference type="NCBI Taxonomy" id="1381693"/>
    <lineage>
        <taxon>Eukaryota</taxon>
        <taxon>Sar</taxon>
        <taxon>Alveolata</taxon>
        <taxon>Dinophyceae</taxon>
        <taxon>Suessiales</taxon>
        <taxon>Symbiodiniaceae</taxon>
        <taxon>Durusdinium</taxon>
    </lineage>
</organism>
<protein>
    <submittedName>
        <fullName evidence="2">Uncharacterized protein</fullName>
    </submittedName>
</protein>
<accession>A0ABP0KGB3</accession>
<feature type="transmembrane region" description="Helical" evidence="1">
    <location>
        <begin position="75"/>
        <end position="97"/>
    </location>
</feature>
<keyword evidence="1" id="KW-0812">Transmembrane</keyword>
<keyword evidence="1" id="KW-0472">Membrane</keyword>
<dbReference type="EMBL" id="CAXAMN010008458">
    <property type="protein sequence ID" value="CAK9025278.1"/>
    <property type="molecule type" value="Genomic_DNA"/>
</dbReference>
<dbReference type="Proteomes" id="UP001642484">
    <property type="component" value="Unassembled WGS sequence"/>
</dbReference>
<keyword evidence="1" id="KW-1133">Transmembrane helix</keyword>